<protein>
    <submittedName>
        <fullName evidence="2">Acyl carrier protein</fullName>
    </submittedName>
</protein>
<proteinExistence type="predicted"/>
<dbReference type="EMBL" id="CADCUQ010000673">
    <property type="protein sequence ID" value="CAA9422242.1"/>
    <property type="molecule type" value="Genomic_DNA"/>
</dbReference>
<feature type="region of interest" description="Disordered" evidence="1">
    <location>
        <begin position="1"/>
        <end position="139"/>
    </location>
</feature>
<reference evidence="2" key="1">
    <citation type="submission" date="2020-02" db="EMBL/GenBank/DDBJ databases">
        <authorList>
            <person name="Meier V. D."/>
        </authorList>
    </citation>
    <scope>NUCLEOTIDE SEQUENCE</scope>
    <source>
        <strain evidence="2">AVDCRST_MAG64</strain>
    </source>
</reference>
<feature type="non-terminal residue" evidence="2">
    <location>
        <position position="1"/>
    </location>
</feature>
<feature type="compositionally biased region" description="Basic and acidic residues" evidence="1">
    <location>
        <begin position="73"/>
        <end position="129"/>
    </location>
</feature>
<name>A0A6J4PUK9_9BACT</name>
<accession>A0A6J4PUK9</accession>
<gene>
    <name evidence="2" type="ORF">AVDCRST_MAG64-2959</name>
</gene>
<feature type="non-terminal residue" evidence="2">
    <location>
        <position position="139"/>
    </location>
</feature>
<sequence>DSFTRRDLQQGAGRVGRRARGGRGRGDADGHAQRRPRGREHRLPRHRVPAGEGVHDRPDQAVQDPPRRAVPRGHRDAEERPLVRGRREDHPQGHGRAEEADAVRRLHRVREGPDRRVGQRAADGEHGGELRGSQTQGRL</sequence>
<feature type="compositionally biased region" description="Basic residues" evidence="1">
    <location>
        <begin position="33"/>
        <end position="48"/>
    </location>
</feature>
<evidence type="ECO:0000313" key="2">
    <source>
        <dbReference type="EMBL" id="CAA9422242.1"/>
    </source>
</evidence>
<evidence type="ECO:0000256" key="1">
    <source>
        <dbReference type="SAM" id="MobiDB-lite"/>
    </source>
</evidence>
<organism evidence="2">
    <name type="scientific">uncultured Phycisphaerae bacterium</name>
    <dbReference type="NCBI Taxonomy" id="904963"/>
    <lineage>
        <taxon>Bacteria</taxon>
        <taxon>Pseudomonadati</taxon>
        <taxon>Planctomycetota</taxon>
        <taxon>Phycisphaerae</taxon>
        <taxon>environmental samples</taxon>
    </lineage>
</organism>
<dbReference type="AlphaFoldDB" id="A0A6J4PUK9"/>